<dbReference type="PANTHER" id="PTHR33116">
    <property type="entry name" value="REVERSE TRANSCRIPTASE ZINC-BINDING DOMAIN-CONTAINING PROTEIN-RELATED-RELATED"/>
    <property type="match status" value="1"/>
</dbReference>
<gene>
    <name evidence="2" type="ORF">Cni_G25315</name>
</gene>
<dbReference type="AlphaFoldDB" id="A0AAQ3QP48"/>
<name>A0AAQ3QP48_9LILI</name>
<sequence>MDDVTRAGEVASMLGSKVFSFPISYLGFLLCNSRRCKDWLGVVQKVNRSVLSGILRHFLSIFRALKWVISLIDHRRRAFRWGGEGSNSGGRALIHWGDVTSLEKNNGLGILDMDAHNLARLGRWWWAVATGMDLLWVEIVRLKYFSKKR</sequence>
<keyword evidence="3" id="KW-1185">Reference proteome</keyword>
<accession>A0AAQ3QP48</accession>
<evidence type="ECO:0000313" key="3">
    <source>
        <dbReference type="Proteomes" id="UP001327560"/>
    </source>
</evidence>
<organism evidence="2 3">
    <name type="scientific">Canna indica</name>
    <name type="common">Indian-shot</name>
    <dbReference type="NCBI Taxonomy" id="4628"/>
    <lineage>
        <taxon>Eukaryota</taxon>
        <taxon>Viridiplantae</taxon>
        <taxon>Streptophyta</taxon>
        <taxon>Embryophyta</taxon>
        <taxon>Tracheophyta</taxon>
        <taxon>Spermatophyta</taxon>
        <taxon>Magnoliopsida</taxon>
        <taxon>Liliopsida</taxon>
        <taxon>Zingiberales</taxon>
        <taxon>Cannaceae</taxon>
        <taxon>Canna</taxon>
    </lineage>
</organism>
<dbReference type="PANTHER" id="PTHR33116:SF78">
    <property type="entry name" value="OS12G0587133 PROTEIN"/>
    <property type="match status" value="1"/>
</dbReference>
<proteinExistence type="predicted"/>
<feature type="transmembrane region" description="Helical" evidence="1">
    <location>
        <begin position="12"/>
        <end position="32"/>
    </location>
</feature>
<dbReference type="Proteomes" id="UP001327560">
    <property type="component" value="Chromosome 8"/>
</dbReference>
<keyword evidence="1" id="KW-1133">Transmembrane helix</keyword>
<keyword evidence="1" id="KW-0812">Transmembrane</keyword>
<protein>
    <submittedName>
        <fullName evidence="2">LINE-1 retrotransposable element ORF2 protein</fullName>
    </submittedName>
</protein>
<reference evidence="2 3" key="1">
    <citation type="submission" date="2023-10" db="EMBL/GenBank/DDBJ databases">
        <title>Chromosome-scale genome assembly provides insights into flower coloration mechanisms of Canna indica.</title>
        <authorList>
            <person name="Li C."/>
        </authorList>
    </citation>
    <scope>NUCLEOTIDE SEQUENCE [LARGE SCALE GENOMIC DNA]</scope>
    <source>
        <tissue evidence="2">Flower</tissue>
    </source>
</reference>
<dbReference type="EMBL" id="CP136897">
    <property type="protein sequence ID" value="WOL16528.1"/>
    <property type="molecule type" value="Genomic_DNA"/>
</dbReference>
<evidence type="ECO:0000256" key="1">
    <source>
        <dbReference type="SAM" id="Phobius"/>
    </source>
</evidence>
<evidence type="ECO:0000313" key="2">
    <source>
        <dbReference type="EMBL" id="WOL16528.1"/>
    </source>
</evidence>
<keyword evidence="1" id="KW-0472">Membrane</keyword>